<dbReference type="Gene3D" id="1.10.287.110">
    <property type="entry name" value="DnaJ domain"/>
    <property type="match status" value="1"/>
</dbReference>
<dbReference type="EMBL" id="CP009888">
    <property type="protein sequence ID" value="AIY64440.1"/>
    <property type="molecule type" value="Genomic_DNA"/>
</dbReference>
<dbReference type="KEGG" id="pseo:OM33_04215"/>
<keyword evidence="4" id="KW-1185">Reference proteome</keyword>
<dbReference type="eggNOG" id="COG2214">
    <property type="taxonomic scope" value="Bacteria"/>
</dbReference>
<dbReference type="Pfam" id="PF00226">
    <property type="entry name" value="DnaJ"/>
    <property type="match status" value="1"/>
</dbReference>
<dbReference type="SUPFAM" id="SSF46565">
    <property type="entry name" value="Chaperone J-domain"/>
    <property type="match status" value="1"/>
</dbReference>
<dbReference type="InterPro" id="IPR001623">
    <property type="entry name" value="DnaJ_domain"/>
</dbReference>
<dbReference type="STRING" id="1348114.OM33_04215"/>
<proteinExistence type="predicted"/>
<dbReference type="SMART" id="SM00271">
    <property type="entry name" value="DnaJ"/>
    <property type="match status" value="1"/>
</dbReference>
<dbReference type="AlphaFoldDB" id="A0A0A7ECR5"/>
<dbReference type="CDD" id="cd06257">
    <property type="entry name" value="DnaJ"/>
    <property type="match status" value="1"/>
</dbReference>
<feature type="domain" description="J" evidence="2">
    <location>
        <begin position="145"/>
        <end position="203"/>
    </location>
</feature>
<organism evidence="3 4">
    <name type="scientific">Pseudoalteromonas piratica</name>
    <dbReference type="NCBI Taxonomy" id="1348114"/>
    <lineage>
        <taxon>Bacteria</taxon>
        <taxon>Pseudomonadati</taxon>
        <taxon>Pseudomonadota</taxon>
        <taxon>Gammaproteobacteria</taxon>
        <taxon>Alteromonadales</taxon>
        <taxon>Pseudoalteromonadaceae</taxon>
        <taxon>Pseudoalteromonas</taxon>
    </lineage>
</organism>
<evidence type="ECO:0000259" key="2">
    <source>
        <dbReference type="PROSITE" id="PS50076"/>
    </source>
</evidence>
<evidence type="ECO:0000256" key="1">
    <source>
        <dbReference type="ARBA" id="ARBA00023186"/>
    </source>
</evidence>
<gene>
    <name evidence="3" type="ORF">OM33_04215</name>
</gene>
<name>A0A0A7ECR5_9GAMM</name>
<keyword evidence="1" id="KW-0143">Chaperone</keyword>
<accession>A0A0A7ECR5</accession>
<evidence type="ECO:0000313" key="4">
    <source>
        <dbReference type="Proteomes" id="UP000030341"/>
    </source>
</evidence>
<sequence length="203" mass="23305">MNNLENSLESISFSLQQAIFDLLLQSPNCKLNHIFSHLKEQKLLISLDKDPEQNLFKQNFLVMNALFNLQTDANALGYAVVIDSINIQLICYQEKQLSDTNSKLADYYLDFSNIAISNEEIKSLLDSFWHYYTARNHFELHDVNDAFDVLGLPNNATLKQVKRAWYKIALTSHPDKTASHNSDNYLAANSAYQALLKHFSRTK</sequence>
<protein>
    <recommendedName>
        <fullName evidence="2">J domain-containing protein</fullName>
    </recommendedName>
</protein>
<dbReference type="Proteomes" id="UP000030341">
    <property type="component" value="Chromosome 1"/>
</dbReference>
<evidence type="ECO:0000313" key="3">
    <source>
        <dbReference type="EMBL" id="AIY64440.1"/>
    </source>
</evidence>
<dbReference type="InterPro" id="IPR036869">
    <property type="entry name" value="J_dom_sf"/>
</dbReference>
<dbReference type="PROSITE" id="PS50076">
    <property type="entry name" value="DNAJ_2"/>
    <property type="match status" value="1"/>
</dbReference>
<dbReference type="HOGENOM" id="CLU_103241_1_0_6"/>
<dbReference type="InterPro" id="IPR021059">
    <property type="entry name" value="DnaJ-related_N"/>
</dbReference>
<dbReference type="OrthoDB" id="581986at2"/>
<dbReference type="Pfam" id="PF12339">
    <property type="entry name" value="DNAJ_related"/>
    <property type="match status" value="1"/>
</dbReference>
<reference evidence="3 4" key="1">
    <citation type="submission" date="2014-11" db="EMBL/GenBank/DDBJ databases">
        <title>Complete Genome Sequence of Pseudoalteromonas sp. Strain OCN003 Isolated from Kaneohe Bay, Oahu, Hawaii.</title>
        <authorList>
            <person name="Beurmann S."/>
            <person name="Videau P."/>
            <person name="Ushijima B."/>
            <person name="Smith A.M."/>
            <person name="Aeby G.S."/>
            <person name="Callahan S.M."/>
            <person name="Belcaid M."/>
        </authorList>
    </citation>
    <scope>NUCLEOTIDE SEQUENCE [LARGE SCALE GENOMIC DNA]</scope>
    <source>
        <strain evidence="3 4">OCN003</strain>
    </source>
</reference>